<sequence length="86" mass="9445">MVSGRWGQGGGAGREGVMDEEEAIRLSLTPNLHALMLGSRRRRSCCPLLFERAASTWWDPKKCEGWEGAISSVMAICSFTAELDTI</sequence>
<dbReference type="EMBL" id="VSRR010018420">
    <property type="protein sequence ID" value="MPC61329.1"/>
    <property type="molecule type" value="Genomic_DNA"/>
</dbReference>
<evidence type="ECO:0000313" key="1">
    <source>
        <dbReference type="EMBL" id="MPC61329.1"/>
    </source>
</evidence>
<reference evidence="1 2" key="1">
    <citation type="submission" date="2019-05" db="EMBL/GenBank/DDBJ databases">
        <title>Another draft genome of Portunus trituberculatus and its Hox gene families provides insights of decapod evolution.</title>
        <authorList>
            <person name="Jeong J.-H."/>
            <person name="Song I."/>
            <person name="Kim S."/>
            <person name="Choi T."/>
            <person name="Kim D."/>
            <person name="Ryu S."/>
            <person name="Kim W."/>
        </authorList>
    </citation>
    <scope>NUCLEOTIDE SEQUENCE [LARGE SCALE GENOMIC DNA]</scope>
    <source>
        <tissue evidence="1">Muscle</tissue>
    </source>
</reference>
<protein>
    <submittedName>
        <fullName evidence="1">Uncharacterized protein</fullName>
    </submittedName>
</protein>
<name>A0A5B7GUW1_PORTR</name>
<keyword evidence="2" id="KW-1185">Reference proteome</keyword>
<gene>
    <name evidence="1" type="ORF">E2C01_055399</name>
</gene>
<dbReference type="AlphaFoldDB" id="A0A5B7GUW1"/>
<proteinExistence type="predicted"/>
<organism evidence="1 2">
    <name type="scientific">Portunus trituberculatus</name>
    <name type="common">Swimming crab</name>
    <name type="synonym">Neptunus trituberculatus</name>
    <dbReference type="NCBI Taxonomy" id="210409"/>
    <lineage>
        <taxon>Eukaryota</taxon>
        <taxon>Metazoa</taxon>
        <taxon>Ecdysozoa</taxon>
        <taxon>Arthropoda</taxon>
        <taxon>Crustacea</taxon>
        <taxon>Multicrustacea</taxon>
        <taxon>Malacostraca</taxon>
        <taxon>Eumalacostraca</taxon>
        <taxon>Eucarida</taxon>
        <taxon>Decapoda</taxon>
        <taxon>Pleocyemata</taxon>
        <taxon>Brachyura</taxon>
        <taxon>Eubrachyura</taxon>
        <taxon>Portunoidea</taxon>
        <taxon>Portunidae</taxon>
        <taxon>Portuninae</taxon>
        <taxon>Portunus</taxon>
    </lineage>
</organism>
<dbReference type="OrthoDB" id="10035433at2759"/>
<accession>A0A5B7GUW1</accession>
<evidence type="ECO:0000313" key="2">
    <source>
        <dbReference type="Proteomes" id="UP000324222"/>
    </source>
</evidence>
<dbReference type="Proteomes" id="UP000324222">
    <property type="component" value="Unassembled WGS sequence"/>
</dbReference>
<comment type="caution">
    <text evidence="1">The sequence shown here is derived from an EMBL/GenBank/DDBJ whole genome shotgun (WGS) entry which is preliminary data.</text>
</comment>